<evidence type="ECO:0000313" key="1">
    <source>
        <dbReference type="EMBL" id="KXB92409.1"/>
    </source>
</evidence>
<protein>
    <submittedName>
        <fullName evidence="1">Uncharacterized protein</fullName>
    </submittedName>
</protein>
<dbReference type="AlphaFoldDB" id="A0A134CJV8"/>
<name>A0A134CJV8_9FIRM</name>
<gene>
    <name evidence="1" type="ORF">HMPREF3182_00404</name>
</gene>
<dbReference type="Proteomes" id="UP000070160">
    <property type="component" value="Unassembled WGS sequence"/>
</dbReference>
<sequence>MAAEAFIFIGRLAACYCLKGAVTLQETRVILSYHEWKDRRKNVFKLSGSKSKVRNRFFK</sequence>
<dbReference type="EMBL" id="LSDT01000012">
    <property type="protein sequence ID" value="KXB92409.1"/>
    <property type="molecule type" value="Genomic_DNA"/>
</dbReference>
<evidence type="ECO:0000313" key="2">
    <source>
        <dbReference type="Proteomes" id="UP000070160"/>
    </source>
</evidence>
<comment type="caution">
    <text evidence="1">The sequence shown here is derived from an EMBL/GenBank/DDBJ whole genome shotgun (WGS) entry which is preliminary data.</text>
</comment>
<organism evidence="1 2">
    <name type="scientific">Megasphaera hutchinsoni</name>
    <dbReference type="NCBI Taxonomy" id="1588748"/>
    <lineage>
        <taxon>Bacteria</taxon>
        <taxon>Bacillati</taxon>
        <taxon>Bacillota</taxon>
        <taxon>Negativicutes</taxon>
        <taxon>Veillonellales</taxon>
        <taxon>Veillonellaceae</taxon>
        <taxon>Megasphaera</taxon>
    </lineage>
</organism>
<keyword evidence="2" id="KW-1185">Reference proteome</keyword>
<reference evidence="2" key="1">
    <citation type="submission" date="2016-01" db="EMBL/GenBank/DDBJ databases">
        <authorList>
            <person name="Mitreva M."/>
            <person name="Pepin K.H."/>
            <person name="Mihindukulasuriya K.A."/>
            <person name="Fulton R."/>
            <person name="Fronick C."/>
            <person name="O'Laughlin M."/>
            <person name="Miner T."/>
            <person name="Herter B."/>
            <person name="Rosa B.A."/>
            <person name="Cordes M."/>
            <person name="Tomlinson C."/>
            <person name="Wollam A."/>
            <person name="Palsikar V.B."/>
            <person name="Mardis E.R."/>
            <person name="Wilson R.K."/>
        </authorList>
    </citation>
    <scope>NUCLEOTIDE SEQUENCE [LARGE SCALE GENOMIC DNA]</scope>
    <source>
        <strain evidence="2">KA00182</strain>
    </source>
</reference>
<proteinExistence type="predicted"/>
<accession>A0A134CJV8</accession>